<proteinExistence type="predicted"/>
<accession>A0A9P7BHE7</accession>
<evidence type="ECO:0000313" key="7">
    <source>
        <dbReference type="EMBL" id="KAG0689328.1"/>
    </source>
</evidence>
<feature type="non-terminal residue" evidence="7">
    <location>
        <position position="1035"/>
    </location>
</feature>
<evidence type="ECO:0000256" key="2">
    <source>
        <dbReference type="ARBA" id="ARBA00023125"/>
    </source>
</evidence>
<dbReference type="SMART" id="SM00066">
    <property type="entry name" value="GAL4"/>
    <property type="match status" value="1"/>
</dbReference>
<comment type="caution">
    <text evidence="7">The sequence shown here is derived from an EMBL/GenBank/DDBJ whole genome shotgun (WGS) entry which is preliminary data.</text>
</comment>
<feature type="domain" description="Zn(2)-C6 fungal-type" evidence="6">
    <location>
        <begin position="21"/>
        <end position="49"/>
    </location>
</feature>
<organism evidence="7 8">
    <name type="scientific">Pichia californica</name>
    <dbReference type="NCBI Taxonomy" id="460514"/>
    <lineage>
        <taxon>Eukaryota</taxon>
        <taxon>Fungi</taxon>
        <taxon>Dikarya</taxon>
        <taxon>Ascomycota</taxon>
        <taxon>Saccharomycotina</taxon>
        <taxon>Pichiomycetes</taxon>
        <taxon>Pichiales</taxon>
        <taxon>Pichiaceae</taxon>
        <taxon>Pichia</taxon>
    </lineage>
</organism>
<keyword evidence="1" id="KW-0805">Transcription regulation</keyword>
<dbReference type="AlphaFoldDB" id="A0A9P7BHE7"/>
<name>A0A9P7BHE7_9ASCO</name>
<reference evidence="7" key="1">
    <citation type="submission" date="2020-11" db="EMBL/GenBank/DDBJ databases">
        <title>Kefir isolates.</title>
        <authorList>
            <person name="Marcisauskas S."/>
            <person name="Kim Y."/>
            <person name="Blasche S."/>
        </authorList>
    </citation>
    <scope>NUCLEOTIDE SEQUENCE</scope>
    <source>
        <strain evidence="7">Olga-1</strain>
    </source>
</reference>
<dbReference type="Gene3D" id="4.10.240.10">
    <property type="entry name" value="Zn(2)-C6 fungal-type DNA-binding domain"/>
    <property type="match status" value="1"/>
</dbReference>
<protein>
    <recommendedName>
        <fullName evidence="6">Zn(2)-C6 fungal-type domain-containing protein</fullName>
    </recommendedName>
</protein>
<dbReference type="Pfam" id="PF00172">
    <property type="entry name" value="Zn_clus"/>
    <property type="match status" value="1"/>
</dbReference>
<dbReference type="InterPro" id="IPR001138">
    <property type="entry name" value="Zn2Cys6_DnaBD"/>
</dbReference>
<dbReference type="SUPFAM" id="SSF57701">
    <property type="entry name" value="Zn2/Cys6 DNA-binding domain"/>
    <property type="match status" value="1"/>
</dbReference>
<sequence length="1035" mass="120631">MSKVVKKDVKKRTVKKRTFLGCATCRNRKVKCDGRRPTCLRCEKAHKECLGYGFKLIFIDPMTVGEDGSLGVVHIDTNIDDQSSKLTKRQQLTLMKFSPSCTYTTFNEVDRILEDLEIHELNGNYIHKGPFGIFGSEKFWRYKSRQTHKLEYESDKKETIGIKTEYVTQDPISHSMILSANSKIDQIEKRTVLPPIMSLIDPEIVVHGKPQNATGLTKILPLVPALELHHQRIKQQNQLDNMKKLPSYTSLVVKKDKESLNKDGIIPRPIWIHPRLEIDAILTYQTLVGSADALTNSWDLMKSVIFSEKYNTITHLKNRIIDKMNLSRPEIDQVLKQYINEVMRALNDGDQSTHSVTTFAALLRSQRVQELIRMFVKSQPSVLILSYSGCIFDTIVIPLLYKIVGELMVFECSVGLHSDWVGKVNENGIEFKEYCDILKRTYCMVTLSMTAFSQYKVLFNEYGIYDGSLSFFRCYIAFREMTQVNLSVLIKPLLEDPKAARFKVTNESLINRLLKVGLFKELLSTLILSIYQDSNVDIITNYSLLYGVLESLKSLYEKTKTNDKEINELWEWFRYLHIFYKSCSKIDLDNYEINDEGFEDVKSDYNLIKKFKFNDYFEKNEFNKIEIQPEIVPESDSSESDDNVSNRHDDDNDDYYDSYSYSENQLELKLPSRLAKRPDIVDRPPKSFTVHFHFSQSEKNEKSEHSEDSDSSYYSDSSDDDINQQNEKKESIIPSRMNYISEEFSTKVYREENSFDKANKINERTEKCAADEKSKDYKQEPEDKVKKDVNILTGLSTSQSTTMPLNDREQLFHNKGKVIIPHPSSPEWKTSPNRPSTIELSFGLPISLLKLLERSVRLADHKNWCLRKKIFPRNFPRICCDLEEDLINWKLDWDLYSDDRTNNEELKFHSLFHKALYHLSVSFYNTTLMFFFRLIKEIDPNLLQIHVESTITHLEQLRNLSLRSDFLKDMKLSPPFWCFFISGSDAKSPQLRYRFDEVARKTFVAANKWIGKQIMMEVWRADNEADDNEDFSENS</sequence>
<dbReference type="EMBL" id="PUHW01000087">
    <property type="protein sequence ID" value="KAG0689328.1"/>
    <property type="molecule type" value="Genomic_DNA"/>
</dbReference>
<dbReference type="GO" id="GO:0008270">
    <property type="term" value="F:zinc ion binding"/>
    <property type="evidence" value="ECO:0007669"/>
    <property type="project" value="InterPro"/>
</dbReference>
<dbReference type="GO" id="GO:0003677">
    <property type="term" value="F:DNA binding"/>
    <property type="evidence" value="ECO:0007669"/>
    <property type="project" value="UniProtKB-KW"/>
</dbReference>
<dbReference type="PANTHER" id="PTHR31069:SF32">
    <property type="entry name" value="ARGININE METABOLISM REGULATION PROTEIN II"/>
    <property type="match status" value="1"/>
</dbReference>
<evidence type="ECO:0000256" key="5">
    <source>
        <dbReference type="SAM" id="MobiDB-lite"/>
    </source>
</evidence>
<evidence type="ECO:0000259" key="6">
    <source>
        <dbReference type="PROSITE" id="PS50048"/>
    </source>
</evidence>
<dbReference type="InterPro" id="IPR050675">
    <property type="entry name" value="OAF3"/>
</dbReference>
<evidence type="ECO:0000313" key="8">
    <source>
        <dbReference type="Proteomes" id="UP000697127"/>
    </source>
</evidence>
<keyword evidence="8" id="KW-1185">Reference proteome</keyword>
<keyword evidence="4" id="KW-0539">Nucleus</keyword>
<feature type="region of interest" description="Disordered" evidence="5">
    <location>
        <begin position="694"/>
        <end position="734"/>
    </location>
</feature>
<dbReference type="Pfam" id="PF11951">
    <property type="entry name" value="Fungal_trans_2"/>
    <property type="match status" value="1"/>
</dbReference>
<evidence type="ECO:0000256" key="1">
    <source>
        <dbReference type="ARBA" id="ARBA00023015"/>
    </source>
</evidence>
<gene>
    <name evidence="7" type="ORF">C6P40_005223</name>
</gene>
<feature type="region of interest" description="Disordered" evidence="5">
    <location>
        <begin position="628"/>
        <end position="658"/>
    </location>
</feature>
<keyword evidence="3" id="KW-0804">Transcription</keyword>
<dbReference type="PROSITE" id="PS50048">
    <property type="entry name" value="ZN2_CY6_FUNGAL_2"/>
    <property type="match status" value="1"/>
</dbReference>
<dbReference type="InterPro" id="IPR021858">
    <property type="entry name" value="Fun_TF"/>
</dbReference>
<dbReference type="Proteomes" id="UP000697127">
    <property type="component" value="Unassembled WGS sequence"/>
</dbReference>
<dbReference type="InterPro" id="IPR036864">
    <property type="entry name" value="Zn2-C6_fun-type_DNA-bd_sf"/>
</dbReference>
<dbReference type="CDD" id="cd00067">
    <property type="entry name" value="GAL4"/>
    <property type="match status" value="1"/>
</dbReference>
<dbReference type="PROSITE" id="PS00463">
    <property type="entry name" value="ZN2_CY6_FUNGAL_1"/>
    <property type="match status" value="1"/>
</dbReference>
<evidence type="ECO:0000256" key="3">
    <source>
        <dbReference type="ARBA" id="ARBA00023163"/>
    </source>
</evidence>
<feature type="compositionally biased region" description="Basic and acidic residues" evidence="5">
    <location>
        <begin position="696"/>
        <end position="708"/>
    </location>
</feature>
<dbReference type="PANTHER" id="PTHR31069">
    <property type="entry name" value="OLEATE-ACTIVATED TRANSCRIPTION FACTOR 1-RELATED"/>
    <property type="match status" value="1"/>
</dbReference>
<keyword evidence="2" id="KW-0238">DNA-binding</keyword>
<evidence type="ECO:0000256" key="4">
    <source>
        <dbReference type="ARBA" id="ARBA00023242"/>
    </source>
</evidence>
<dbReference type="GO" id="GO:0000981">
    <property type="term" value="F:DNA-binding transcription factor activity, RNA polymerase II-specific"/>
    <property type="evidence" value="ECO:0007669"/>
    <property type="project" value="InterPro"/>
</dbReference>